<dbReference type="InterPro" id="IPR032816">
    <property type="entry name" value="VTT_dom"/>
</dbReference>
<dbReference type="PANTHER" id="PTHR46826">
    <property type="match status" value="1"/>
</dbReference>
<dbReference type="Pfam" id="PF09335">
    <property type="entry name" value="VTT_dom"/>
    <property type="match status" value="1"/>
</dbReference>
<evidence type="ECO:0000256" key="1">
    <source>
        <dbReference type="SAM" id="Phobius"/>
    </source>
</evidence>
<dbReference type="InterPro" id="IPR053240">
    <property type="entry name" value="VTT_domain"/>
</dbReference>
<feature type="transmembrane region" description="Helical" evidence="1">
    <location>
        <begin position="7"/>
        <end position="28"/>
    </location>
</feature>
<dbReference type="PANTHER" id="PTHR46826:SF1">
    <property type="entry name" value="TVP38_TMEM64 FAMILY MEMBRANE PROTEIN YDJX"/>
    <property type="match status" value="1"/>
</dbReference>
<comment type="caution">
    <text evidence="3">The sequence shown here is derived from an EMBL/GenBank/DDBJ whole genome shotgun (WGS) entry which is preliminary data.</text>
</comment>
<reference evidence="3 4" key="1">
    <citation type="journal article" date="2021" name="ISME Commun">
        <title>Automated analysis of genomic sequences facilitates high-throughput and comprehensive description of bacteria.</title>
        <authorList>
            <person name="Hitch T.C.A."/>
        </authorList>
    </citation>
    <scope>NUCLEOTIDE SEQUENCE [LARGE SCALE GENOMIC DNA]</scope>
    <source>
        <strain evidence="3 4">Sanger_03</strain>
    </source>
</reference>
<dbReference type="RefSeq" id="WP_158367182.1">
    <property type="nucleotide sequence ID" value="NZ_JAOQJU010000001.1"/>
</dbReference>
<protein>
    <submittedName>
        <fullName evidence="3">TVP38/TMEM64 family protein</fullName>
    </submittedName>
</protein>
<organism evidence="3 4">
    <name type="scientific">Dorea acetigenes</name>
    <dbReference type="NCBI Taxonomy" id="2981787"/>
    <lineage>
        <taxon>Bacteria</taxon>
        <taxon>Bacillati</taxon>
        <taxon>Bacillota</taxon>
        <taxon>Clostridia</taxon>
        <taxon>Lachnospirales</taxon>
        <taxon>Lachnospiraceae</taxon>
        <taxon>Dorea</taxon>
    </lineage>
</organism>
<keyword evidence="4" id="KW-1185">Reference proteome</keyword>
<feature type="transmembrane region" description="Helical" evidence="1">
    <location>
        <begin position="48"/>
        <end position="81"/>
    </location>
</feature>
<name>A0ABT2RI13_9FIRM</name>
<keyword evidence="1" id="KW-0812">Transmembrane</keyword>
<dbReference type="Proteomes" id="UP001652431">
    <property type="component" value="Unassembled WGS sequence"/>
</dbReference>
<feature type="domain" description="VTT" evidence="2">
    <location>
        <begin position="68"/>
        <end position="184"/>
    </location>
</feature>
<evidence type="ECO:0000259" key="2">
    <source>
        <dbReference type="Pfam" id="PF09335"/>
    </source>
</evidence>
<feature type="transmembrane region" description="Helical" evidence="1">
    <location>
        <begin position="136"/>
        <end position="152"/>
    </location>
</feature>
<gene>
    <name evidence="3" type="ORF">OCV99_00215</name>
</gene>
<feature type="transmembrane region" description="Helical" evidence="1">
    <location>
        <begin position="164"/>
        <end position="184"/>
    </location>
</feature>
<dbReference type="SUPFAM" id="SSF103473">
    <property type="entry name" value="MFS general substrate transporter"/>
    <property type="match status" value="1"/>
</dbReference>
<keyword evidence="1" id="KW-1133">Transmembrane helix</keyword>
<proteinExistence type="predicted"/>
<dbReference type="InterPro" id="IPR036259">
    <property type="entry name" value="MFS_trans_sf"/>
</dbReference>
<evidence type="ECO:0000313" key="3">
    <source>
        <dbReference type="EMBL" id="MCU6684990.1"/>
    </source>
</evidence>
<feature type="transmembrane region" description="Helical" evidence="1">
    <location>
        <begin position="196"/>
        <end position="216"/>
    </location>
</feature>
<sequence length="224" mass="24881">MKTKYGKIIAFAVIVILLFAANHIFGWSEYLGDTKNLSFLQDMVEENIWMAGLIYVVITIVGCVVLALPGITFAVFAGLIFGPVLGTVLCSLATTIGAALAFLVGRFFLKDSVKPMVEKNKYLKKLLFDETGKNEIIVLMITRLVPLFPYNLQNFAYGITDIHFWPYTVYSLIFMLPGTALFTVGTAGLTSDGNKWIYLAVVVVLAVFVFGTGYWLKKKYIKGE</sequence>
<dbReference type="EMBL" id="JAOQJU010000001">
    <property type="protein sequence ID" value="MCU6684990.1"/>
    <property type="molecule type" value="Genomic_DNA"/>
</dbReference>
<evidence type="ECO:0000313" key="4">
    <source>
        <dbReference type="Proteomes" id="UP001652431"/>
    </source>
</evidence>
<keyword evidence="1" id="KW-0472">Membrane</keyword>
<accession>A0ABT2RI13</accession>